<feature type="compositionally biased region" description="Basic and acidic residues" evidence="1">
    <location>
        <begin position="64"/>
        <end position="81"/>
    </location>
</feature>
<organism evidence="2 3">
    <name type="scientific">Arthrobacter phage Sicarius2</name>
    <dbReference type="NCBI Taxonomy" id="2836090"/>
    <lineage>
        <taxon>Viruses</taxon>
        <taxon>Duplodnaviria</taxon>
        <taxon>Heunggongvirae</taxon>
        <taxon>Uroviricota</taxon>
        <taxon>Caudoviricetes</taxon>
        <taxon>Berryhillviridae</taxon>
        <taxon>Sicariusvirus</taxon>
        <taxon>Sicariusvirus sicarius2</taxon>
    </lineage>
</organism>
<dbReference type="EMBL" id="MW862982">
    <property type="protein sequence ID" value="QWY81948.1"/>
    <property type="molecule type" value="Genomic_DNA"/>
</dbReference>
<keyword evidence="3" id="KW-1185">Reference proteome</keyword>
<gene>
    <name evidence="2" type="primary">43</name>
    <name evidence="2" type="ORF">SEA_SICARIUS2_43</name>
</gene>
<evidence type="ECO:0000313" key="2">
    <source>
        <dbReference type="EMBL" id="QWY81948.1"/>
    </source>
</evidence>
<name>A0A8F3E611_9CAUD</name>
<feature type="compositionally biased region" description="Polar residues" evidence="1">
    <location>
        <begin position="89"/>
        <end position="108"/>
    </location>
</feature>
<sequence length="130" mass="14170">MTLKQYAAATDEIKQLASQLAASELKALRTAAHAARTRRLQELLTRAAEDARLGPQRLAAATAEARDYDRRQHEAKKAQHDHTRKQHTGETTEASPETRNGRTQTLAGTGQGDYSAEHPEAVRRASSAAA</sequence>
<proteinExistence type="predicted"/>
<feature type="region of interest" description="Disordered" evidence="1">
    <location>
        <begin position="50"/>
        <end position="130"/>
    </location>
</feature>
<reference evidence="2" key="1">
    <citation type="submission" date="2021-04" db="EMBL/GenBank/DDBJ databases">
        <authorList>
            <person name="Black C."/>
            <person name="Barkhordar M.H."/>
            <person name="Chen C."/>
            <person name="Chin S.C."/>
            <person name="Fang R."/>
            <person name="Fontenot L.A."/>
            <person name="Fulinara C.P."/>
            <person name="Gaeta R."/>
            <person name="Hong M.-L.O."/>
            <person name="Jiang B.L."/>
            <person name="Kapinos A."/>
            <person name="Komaranchath M."/>
            <person name="Lan W.C."/>
            <person name="Mirjafari-Firoozabadi S.-A."/>
            <person name="Padua J.-W.P."/>
            <person name="Ramarapu R."/>
            <person name="Santana M.G."/>
            <person name="Shaffer R.D."/>
            <person name="Soumakis M."/>
            <person name="Torres N.C."/>
            <person name="Tseng A."/>
            <person name="Venkatesh S."/>
            <person name="Wang V."/>
            <person name="Yanovsky A.O."/>
            <person name="Nguyen M.A."/>
            <person name="Swift C.M."/>
            <person name="Mayet R.A."/>
            <person name="Chen A."/>
            <person name="Demo S."/>
            <person name="Tse V.Y."/>
            <person name="Garlena R.A."/>
            <person name="Russell D.A."/>
            <person name="Pope W.H."/>
            <person name="Jacobs-Sera D."/>
            <person name="Hatfull G.F."/>
            <person name="Reddi K."/>
            <person name="Moberg-Parker J."/>
            <person name="Freise A.C."/>
        </authorList>
    </citation>
    <scope>NUCLEOTIDE SEQUENCE</scope>
</reference>
<evidence type="ECO:0000256" key="1">
    <source>
        <dbReference type="SAM" id="MobiDB-lite"/>
    </source>
</evidence>
<accession>A0A8F3E611</accession>
<dbReference type="Proteomes" id="UP000693758">
    <property type="component" value="Segment"/>
</dbReference>
<evidence type="ECO:0000313" key="3">
    <source>
        <dbReference type="Proteomes" id="UP000693758"/>
    </source>
</evidence>
<protein>
    <submittedName>
        <fullName evidence="2">Uncharacterized protein</fullName>
    </submittedName>
</protein>